<keyword evidence="8" id="KW-0449">Lipoprotein</keyword>
<feature type="transmembrane region" description="Helical" evidence="7">
    <location>
        <begin position="15"/>
        <end position="33"/>
    </location>
</feature>
<keyword evidence="4 7" id="KW-0812">Transmembrane</keyword>
<feature type="transmembrane region" description="Helical" evidence="7">
    <location>
        <begin position="172"/>
        <end position="190"/>
    </location>
</feature>
<feature type="transmembrane region" description="Helical" evidence="7">
    <location>
        <begin position="197"/>
        <end position="214"/>
    </location>
</feature>
<dbReference type="GO" id="GO:0008961">
    <property type="term" value="F:phosphatidylglycerol-prolipoprotein diacylglyceryl transferase activity"/>
    <property type="evidence" value="ECO:0007669"/>
    <property type="project" value="UniProtKB-UniRule"/>
</dbReference>
<dbReference type="Proteomes" id="UP000175679">
    <property type="component" value="Unassembled WGS sequence"/>
</dbReference>
<dbReference type="PANTHER" id="PTHR30589">
    <property type="entry name" value="PROLIPOPROTEIN DIACYLGLYCERYL TRANSFERASE"/>
    <property type="match status" value="1"/>
</dbReference>
<comment type="similarity">
    <text evidence="1 7">Belongs to the Lgt family.</text>
</comment>
<dbReference type="AlphaFoldDB" id="A0A1E7QKA6"/>
<comment type="caution">
    <text evidence="8">The sequence shown here is derived from an EMBL/GenBank/DDBJ whole genome shotgun (WGS) entry which is preliminary data.</text>
</comment>
<protein>
    <recommendedName>
        <fullName evidence="7">Phosphatidylglycerol--prolipoprotein diacylglyceryl transferase</fullName>
        <ecNumber evidence="7">2.5.1.145</ecNumber>
    </recommendedName>
</protein>
<dbReference type="EMBL" id="MJMG01000001">
    <property type="protein sequence ID" value="OEY86910.1"/>
    <property type="molecule type" value="Genomic_DNA"/>
</dbReference>
<sequence>MILDPVIFSIGPISIHWYSLAYVLGILFVYWYLHKLDYAKIFTKDLYDSLLTAAIIGVILGGRLGYILIYNLALYISNPICIFKTWEGGMSFHGGLIGTVCAIIIVCKIYKMSILYVLDLIACGAPAGIFLGRVSNFINGELFGRVTNVPWGMVFPESEDNLLRHPVQLYEAFFEGLLLFVIINLIFFFTNIRFYRGMLTGIAVTWYGVARFLIEFFREPDYHIGYLWFNLTMGQLLSIPMLIIGGFISLRVSCLKFDIKSAI</sequence>
<gene>
    <name evidence="7" type="primary">lgt</name>
    <name evidence="8" type="ORF">BIY23_00155</name>
</gene>
<evidence type="ECO:0000256" key="2">
    <source>
        <dbReference type="ARBA" id="ARBA00022475"/>
    </source>
</evidence>
<dbReference type="OrthoDB" id="871140at2"/>
<dbReference type="RefSeq" id="WP_070064562.1">
    <property type="nucleotide sequence ID" value="NZ_MJMG01000001.1"/>
</dbReference>
<comment type="pathway">
    <text evidence="7">Protein modification; lipoprotein biosynthesis (diacylglyceryl transfer).</text>
</comment>
<comment type="function">
    <text evidence="7">Catalyzes the transfer of the diacylglyceryl group from phosphatidylglycerol to the sulfhydryl group of the N-terminal cysteine of a prolipoprotein, the first step in the formation of mature lipoproteins.</text>
</comment>
<dbReference type="UniPathway" id="UPA00664"/>
<comment type="subcellular location">
    <subcellularLocation>
        <location evidence="7">Cell membrane</location>
        <topology evidence="7">Multi-pass membrane protein</topology>
    </subcellularLocation>
</comment>
<evidence type="ECO:0000256" key="6">
    <source>
        <dbReference type="ARBA" id="ARBA00023136"/>
    </source>
</evidence>
<feature type="transmembrane region" description="Helical" evidence="7">
    <location>
        <begin position="226"/>
        <end position="250"/>
    </location>
</feature>
<proteinExistence type="inferred from homology"/>
<accession>A0A1E7QKA6</accession>
<dbReference type="InterPro" id="IPR001640">
    <property type="entry name" value="Lgt"/>
</dbReference>
<evidence type="ECO:0000256" key="7">
    <source>
        <dbReference type="HAMAP-Rule" id="MF_01147"/>
    </source>
</evidence>
<dbReference type="GO" id="GO:0042158">
    <property type="term" value="P:lipoprotein biosynthetic process"/>
    <property type="evidence" value="ECO:0007669"/>
    <property type="project" value="UniProtKB-UniRule"/>
</dbReference>
<dbReference type="EC" id="2.5.1.145" evidence="7"/>
<evidence type="ECO:0000256" key="3">
    <source>
        <dbReference type="ARBA" id="ARBA00022679"/>
    </source>
</evidence>
<keyword evidence="5 7" id="KW-1133">Transmembrane helix</keyword>
<feature type="transmembrane region" description="Helical" evidence="7">
    <location>
        <begin position="89"/>
        <end position="107"/>
    </location>
</feature>
<keyword evidence="6 7" id="KW-0472">Membrane</keyword>
<feature type="transmembrane region" description="Helical" evidence="7">
    <location>
        <begin position="45"/>
        <end position="69"/>
    </location>
</feature>
<evidence type="ECO:0000313" key="9">
    <source>
        <dbReference type="Proteomes" id="UP000175679"/>
    </source>
</evidence>
<dbReference type="PANTHER" id="PTHR30589:SF0">
    <property type="entry name" value="PHOSPHATIDYLGLYCEROL--PROLIPOPROTEIN DIACYLGLYCERYL TRANSFERASE"/>
    <property type="match status" value="1"/>
</dbReference>
<name>A0A1E7QKA6_WOLPI</name>
<dbReference type="Pfam" id="PF01790">
    <property type="entry name" value="LGT"/>
    <property type="match status" value="1"/>
</dbReference>
<feature type="transmembrane region" description="Helical" evidence="7">
    <location>
        <begin position="114"/>
        <end position="132"/>
    </location>
</feature>
<feature type="binding site" evidence="7">
    <location>
        <position position="133"/>
    </location>
    <ligand>
        <name>a 1,2-diacyl-sn-glycero-3-phospho-(1'-sn-glycerol)</name>
        <dbReference type="ChEBI" id="CHEBI:64716"/>
    </ligand>
</feature>
<dbReference type="HAMAP" id="MF_01147">
    <property type="entry name" value="Lgt"/>
    <property type="match status" value="1"/>
</dbReference>
<keyword evidence="2 7" id="KW-1003">Cell membrane</keyword>
<dbReference type="GO" id="GO:0005886">
    <property type="term" value="C:plasma membrane"/>
    <property type="evidence" value="ECO:0007669"/>
    <property type="project" value="UniProtKB-SubCell"/>
</dbReference>
<evidence type="ECO:0000313" key="8">
    <source>
        <dbReference type="EMBL" id="OEY86910.1"/>
    </source>
</evidence>
<evidence type="ECO:0000256" key="1">
    <source>
        <dbReference type="ARBA" id="ARBA00007150"/>
    </source>
</evidence>
<comment type="catalytic activity">
    <reaction evidence="7">
        <text>L-cysteinyl-[prolipoprotein] + a 1,2-diacyl-sn-glycero-3-phospho-(1'-sn-glycerol) = an S-1,2-diacyl-sn-glyceryl-L-cysteinyl-[prolipoprotein] + sn-glycerol 1-phosphate + H(+)</text>
        <dbReference type="Rhea" id="RHEA:56712"/>
        <dbReference type="Rhea" id="RHEA-COMP:14679"/>
        <dbReference type="Rhea" id="RHEA-COMP:14680"/>
        <dbReference type="ChEBI" id="CHEBI:15378"/>
        <dbReference type="ChEBI" id="CHEBI:29950"/>
        <dbReference type="ChEBI" id="CHEBI:57685"/>
        <dbReference type="ChEBI" id="CHEBI:64716"/>
        <dbReference type="ChEBI" id="CHEBI:140658"/>
        <dbReference type="EC" id="2.5.1.145"/>
    </reaction>
</comment>
<reference evidence="8 9" key="1">
    <citation type="submission" date="2016-09" db="EMBL/GenBank/DDBJ databases">
        <title>Genomic evidence for plant-parasitic nematodes as the earliest Wolbachia hosts.</title>
        <authorList>
            <person name="Brown A.M."/>
            <person name="Wasala S.K."/>
            <person name="Howe D.K."/>
            <person name="Peetz A.B."/>
            <person name="Zasada I.A."/>
            <person name="Denver D.R."/>
        </authorList>
    </citation>
    <scope>NUCLEOTIDE SEQUENCE [LARGE SCALE GENOMIC DNA]</scope>
    <source>
        <strain evidence="9">wPpe</strain>
    </source>
</reference>
<evidence type="ECO:0000256" key="4">
    <source>
        <dbReference type="ARBA" id="ARBA00022692"/>
    </source>
</evidence>
<dbReference type="NCBIfam" id="TIGR00544">
    <property type="entry name" value="lgt"/>
    <property type="match status" value="1"/>
</dbReference>
<organism evidence="8 9">
    <name type="scientific">Wolbachia pipientis</name>
    <dbReference type="NCBI Taxonomy" id="955"/>
    <lineage>
        <taxon>Bacteria</taxon>
        <taxon>Pseudomonadati</taxon>
        <taxon>Pseudomonadota</taxon>
        <taxon>Alphaproteobacteria</taxon>
        <taxon>Rickettsiales</taxon>
        <taxon>Anaplasmataceae</taxon>
        <taxon>Wolbachieae</taxon>
        <taxon>Wolbachia</taxon>
    </lineage>
</organism>
<evidence type="ECO:0000256" key="5">
    <source>
        <dbReference type="ARBA" id="ARBA00022989"/>
    </source>
</evidence>
<keyword evidence="9" id="KW-1185">Reference proteome</keyword>
<keyword evidence="3 7" id="KW-0808">Transferase</keyword>